<feature type="domain" description="ATPase AAA-type core" evidence="1">
    <location>
        <begin position="402"/>
        <end position="473"/>
    </location>
</feature>
<keyword evidence="3" id="KW-1185">Reference proteome</keyword>
<dbReference type="InterPro" id="IPR027417">
    <property type="entry name" value="P-loop_NTPase"/>
</dbReference>
<organism evidence="2 3">
    <name type="scientific">Methanothermobacter wolfeii</name>
    <name type="common">Methanobacterium wolfei</name>
    <dbReference type="NCBI Taxonomy" id="145261"/>
    <lineage>
        <taxon>Archaea</taxon>
        <taxon>Methanobacteriati</taxon>
        <taxon>Methanobacteriota</taxon>
        <taxon>Methanomada group</taxon>
        <taxon>Methanobacteria</taxon>
        <taxon>Methanobacteriales</taxon>
        <taxon>Methanobacteriaceae</taxon>
        <taxon>Methanothermobacter</taxon>
    </lineage>
</organism>
<reference evidence="2 3" key="1">
    <citation type="submission" date="2023-12" db="EMBL/GenBank/DDBJ databases">
        <title>Phenotypic and Genomic Characterization of Methanothermobacter wolfeii Strain BSEL, a CO2-Capturing Archaeon with Minimal Nutrient Requirements.</title>
        <authorList>
            <person name="Ale Enriquez F."/>
            <person name="Ahring B.K."/>
        </authorList>
    </citation>
    <scope>NUCLEOTIDE SEQUENCE [LARGE SCALE GENOMIC DNA]</scope>
    <source>
        <strain evidence="2 3">BSEL-1</strain>
    </source>
</reference>
<dbReference type="Pfam" id="PF00004">
    <property type="entry name" value="AAA"/>
    <property type="match status" value="1"/>
</dbReference>
<dbReference type="Proteomes" id="UP001369247">
    <property type="component" value="Unassembled WGS sequence"/>
</dbReference>
<dbReference type="EMBL" id="JAXUHJ010000008">
    <property type="protein sequence ID" value="MEJ8542619.1"/>
    <property type="molecule type" value="Genomic_DNA"/>
</dbReference>
<name>A0ABU8TU92_METWO</name>
<evidence type="ECO:0000259" key="1">
    <source>
        <dbReference type="Pfam" id="PF00004"/>
    </source>
</evidence>
<accession>A0ABU8TU92</accession>
<proteinExistence type="predicted"/>
<dbReference type="Gene3D" id="3.40.50.300">
    <property type="entry name" value="P-loop containing nucleotide triphosphate hydrolases"/>
    <property type="match status" value="1"/>
</dbReference>
<evidence type="ECO:0000313" key="3">
    <source>
        <dbReference type="Proteomes" id="UP001369247"/>
    </source>
</evidence>
<evidence type="ECO:0000313" key="2">
    <source>
        <dbReference type="EMBL" id="MEJ8542619.1"/>
    </source>
</evidence>
<dbReference type="SUPFAM" id="SSF52540">
    <property type="entry name" value="P-loop containing nucleoside triphosphate hydrolases"/>
    <property type="match status" value="1"/>
</dbReference>
<gene>
    <name evidence="2" type="ORF">U2150_03815</name>
</gene>
<comment type="caution">
    <text evidence="2">The sequence shown here is derived from an EMBL/GenBank/DDBJ whole genome shotgun (WGS) entry which is preliminary data.</text>
</comment>
<protein>
    <submittedName>
        <fullName evidence="2">AAA family ATPase</fullName>
    </submittedName>
</protein>
<sequence length="647" mass="73936">MTLNVTVTGDITVDWIQWPVKEDADVSRFNWKSHLGFKRKALRGGALLLADMLSTSLRVNHPELEVKPENTDPSEFIHSFAELEDSGKGYHVKRFLGYTGPEDGLPGMPFKFRDSEADILVIDDAGNGFREMNDKWPSSLRNEETLIVLKMSSPLFTGSLWRYLAENHRENLITIVTVDDLREFGANISRRLSWEKTAEDFMWQMNNNPAMADLRDLNMVVRIGLEGAVHYSGGDARLFYHPHLFEGNLFERSPGKMQGYGCAFTAGFTESICRGHDIDDAVRSGMTASMNLHRKGFTRKPDYPLNIFKAGDISWIGSVKIPHQGRELWTIADSPPIFDIESVSRHIVINGYRQRRCPLPIAHFGKLITADRTEIEGYQSIRNLMIEYLKTENPERPLCIGVFGPPGAGKSFAVKQLAASVDPERIEHLNFNISQFRDEEDLIDAFHQIRDAVLQGKIAQAFFDEFDSPLGDKKLGWIRYFLAPMQDGEFREGDSMHPLGKSILIFAGGTNSTFQEFESQDPDILREAKVRDFISRLRGYVNIIGPDPQHRRDKFFMLRRAILLRSMFERKTPHLFDARGRLRIDREVLNAFLKIPEYRHGVRSMEAILDMSILQDVKRFEKSSLPPAGQLDLHVDGELFHRMVMEN</sequence>
<dbReference type="InterPro" id="IPR003959">
    <property type="entry name" value="ATPase_AAA_core"/>
</dbReference>